<geneLocation type="plasmid" evidence="2">
    <name>megaPlasmid mpAca1.1</name>
</geneLocation>
<keyword evidence="1" id="KW-0614">Plasmid</keyword>
<name>A0A060A421_ACICK</name>
<dbReference type="HOGENOM" id="CLU_1025369_0_0_6"/>
<accession>A0A060A421</accession>
<dbReference type="Proteomes" id="UP000005522">
    <property type="component" value="Plasmid megap mpAca1.1"/>
</dbReference>
<gene>
    <name evidence="1" type="ORF">Acaty_m0204</name>
</gene>
<dbReference type="eggNOG" id="COG0328">
    <property type="taxonomic scope" value="Bacteria"/>
</dbReference>
<reference evidence="1 2" key="1">
    <citation type="journal article" date="2009" name="J. Bacteriol.">
        <title>Draft genome sequence of the extremely acidophilic bacterium Acidithiobacillus caldus ATCC 51756 reveals metabolic versatility in the genus Acidithiobacillus.</title>
        <authorList>
            <person name="Valdes J."/>
            <person name="Quatrini R."/>
            <person name="Hallberg K."/>
            <person name="Dopson M."/>
            <person name="Valenzuela P.D."/>
            <person name="Holmes D.S."/>
        </authorList>
    </citation>
    <scope>NUCLEOTIDE SEQUENCE [LARGE SCALE GENOMIC DNA]</scope>
    <source>
        <strain evidence="2">ATCC 51756 / DSM 8584 / KU</strain>
        <plasmid evidence="2">megaPlasmid mpAca1.1</plasmid>
    </source>
</reference>
<protein>
    <submittedName>
        <fullName evidence="1">Uncharacterized protein</fullName>
    </submittedName>
</protein>
<dbReference type="AlphaFoldDB" id="A0A060A421"/>
<evidence type="ECO:0000313" key="2">
    <source>
        <dbReference type="Proteomes" id="UP000005522"/>
    </source>
</evidence>
<proteinExistence type="predicted"/>
<organism evidence="1 2">
    <name type="scientific">Acidithiobacillus caldus (strain ATCC 51756 / DSM 8584 / KU)</name>
    <dbReference type="NCBI Taxonomy" id="637389"/>
    <lineage>
        <taxon>Bacteria</taxon>
        <taxon>Pseudomonadati</taxon>
        <taxon>Pseudomonadota</taxon>
        <taxon>Acidithiobacillia</taxon>
        <taxon>Acidithiobacillales</taxon>
        <taxon>Acidithiobacillaceae</taxon>
        <taxon>Acidithiobacillus</taxon>
    </lineage>
</organism>
<dbReference type="KEGG" id="acz:Acaty_m0204"/>
<sequence length="271" mass="30353">MSICSADYNKRWIKKFFDAFIALPEWRENFASSEIDPKQIHETVDIELKEGTVAVDKEIAAAIKKLNDQGIETAFSCQGGNGGPIAYIVLKKGSRFPEELLSAWRGAGWQTNGWDVHADGLFGQEDINAQRFVQSLKDWVNGELDTSGQKYRVLEPRINSLPKIPPFTPPVDENNTLEIQIKRIIKKGRKAKFSDLTRLRSGRDRYSTMPLEQLAELAGEAAAKTLRIAFTDDGALASAMRWVLRGLPPQLAIKKVKADQTIAANAKKQRR</sequence>
<dbReference type="EMBL" id="CP005987">
    <property type="protein sequence ID" value="AIA56777.1"/>
    <property type="molecule type" value="Genomic_DNA"/>
</dbReference>
<evidence type="ECO:0000313" key="1">
    <source>
        <dbReference type="EMBL" id="AIA56777.1"/>
    </source>
</evidence>